<feature type="transmembrane region" description="Helical" evidence="1">
    <location>
        <begin position="97"/>
        <end position="119"/>
    </location>
</feature>
<feature type="transmembrane region" description="Helical" evidence="1">
    <location>
        <begin position="51"/>
        <end position="76"/>
    </location>
</feature>
<keyword evidence="1" id="KW-1133">Transmembrane helix</keyword>
<protein>
    <submittedName>
        <fullName evidence="2">Fluoroquinolones export permease protein</fullName>
    </submittedName>
</protein>
<evidence type="ECO:0000313" key="2">
    <source>
        <dbReference type="EMBL" id="MPM64057.1"/>
    </source>
</evidence>
<comment type="caution">
    <text evidence="2">The sequence shown here is derived from an EMBL/GenBank/DDBJ whole genome shotgun (WGS) entry which is preliminary data.</text>
</comment>
<dbReference type="EMBL" id="VSSQ01019750">
    <property type="protein sequence ID" value="MPM64057.1"/>
    <property type="molecule type" value="Genomic_DNA"/>
</dbReference>
<reference evidence="2" key="1">
    <citation type="submission" date="2019-08" db="EMBL/GenBank/DDBJ databases">
        <authorList>
            <person name="Kucharzyk K."/>
            <person name="Murdoch R.W."/>
            <person name="Higgins S."/>
            <person name="Loffler F."/>
        </authorList>
    </citation>
    <scope>NUCLEOTIDE SEQUENCE</scope>
</reference>
<accession>A0A645BFF8</accession>
<sequence length="228" mass="25589">MFVRQVFRDSMLAAVCCAALLSAFFIRFGIPAVETALCGYFQKESILADYYLLFDLLLALVTPYMLCFASAMMMLTEYDENIAGYLAVTPVGKRGYLLSRLALPAVISFIVSVLLMHWFTLTEWSWGMALITCLLTSLTSVAVALLLFAFSHNRVEGMAMAKLSGLLMLGLPVPFFLLSDTQYLFSPLPSFWIAKLCLGQNLVFLIPALLSSLIWILLLYRRFSRKII</sequence>
<keyword evidence="1" id="KW-0472">Membrane</keyword>
<name>A0A645BFF8_9ZZZZ</name>
<gene>
    <name evidence="2" type="ORF">SDC9_110943</name>
</gene>
<keyword evidence="1" id="KW-0812">Transmembrane</keyword>
<feature type="transmembrane region" description="Helical" evidence="1">
    <location>
        <begin position="125"/>
        <end position="148"/>
    </location>
</feature>
<proteinExistence type="predicted"/>
<feature type="transmembrane region" description="Helical" evidence="1">
    <location>
        <begin position="160"/>
        <end position="178"/>
    </location>
</feature>
<feature type="transmembrane region" description="Helical" evidence="1">
    <location>
        <begin position="198"/>
        <end position="220"/>
    </location>
</feature>
<organism evidence="2">
    <name type="scientific">bioreactor metagenome</name>
    <dbReference type="NCBI Taxonomy" id="1076179"/>
    <lineage>
        <taxon>unclassified sequences</taxon>
        <taxon>metagenomes</taxon>
        <taxon>ecological metagenomes</taxon>
    </lineage>
</organism>
<dbReference type="AlphaFoldDB" id="A0A645BFF8"/>
<evidence type="ECO:0000256" key="1">
    <source>
        <dbReference type="SAM" id="Phobius"/>
    </source>
</evidence>